<accession>A0A2S4VDX9</accession>
<sequence>MAGSPQGILFADFKPRIPGDPQSPFTILTSRSLSTPLSPLATATCSTHDVDTNVPTSAPKRAFLSVFHASSHTSRIFSMCFVVWALVSVVSSSLPKPPESTICPRCHKGTLDPVIIGDAVGAPPCKEPVRCDQGHTIREGCNGKQALFYKKCSNEPGVQALAQAARNQAGNQAARDQAGNQAALGQAGANLAIH</sequence>
<dbReference type="Proteomes" id="UP000239156">
    <property type="component" value="Unassembled WGS sequence"/>
</dbReference>
<reference evidence="1" key="1">
    <citation type="submission" date="2017-12" db="EMBL/GenBank/DDBJ databases">
        <title>Gene loss provides genomic basis for host adaptation in cereal stripe rust fungi.</title>
        <authorList>
            <person name="Xia C."/>
        </authorList>
    </citation>
    <scope>NUCLEOTIDE SEQUENCE [LARGE SCALE GENOMIC DNA]</scope>
    <source>
        <strain evidence="1">93-210</strain>
    </source>
</reference>
<dbReference type="VEuPathDB" id="FungiDB:PSTT_08121"/>
<dbReference type="EMBL" id="PKSL01000072">
    <property type="protein sequence ID" value="POW07711.1"/>
    <property type="molecule type" value="Genomic_DNA"/>
</dbReference>
<dbReference type="AlphaFoldDB" id="A0A2S4VDX9"/>
<organism evidence="1 2">
    <name type="scientific">Puccinia striiformis</name>
    <dbReference type="NCBI Taxonomy" id="27350"/>
    <lineage>
        <taxon>Eukaryota</taxon>
        <taxon>Fungi</taxon>
        <taxon>Dikarya</taxon>
        <taxon>Basidiomycota</taxon>
        <taxon>Pucciniomycotina</taxon>
        <taxon>Pucciniomycetes</taxon>
        <taxon>Pucciniales</taxon>
        <taxon>Pucciniaceae</taxon>
        <taxon>Puccinia</taxon>
    </lineage>
</organism>
<evidence type="ECO:0000313" key="1">
    <source>
        <dbReference type="EMBL" id="POW07711.1"/>
    </source>
</evidence>
<comment type="caution">
    <text evidence="1">The sequence shown here is derived from an EMBL/GenBank/DDBJ whole genome shotgun (WGS) entry which is preliminary data.</text>
</comment>
<evidence type="ECO:0000313" key="2">
    <source>
        <dbReference type="Proteomes" id="UP000239156"/>
    </source>
</evidence>
<gene>
    <name evidence="1" type="ORF">PSTT_08121</name>
</gene>
<dbReference type="VEuPathDB" id="FungiDB:PSHT_01496"/>
<keyword evidence="2" id="KW-1185">Reference proteome</keyword>
<proteinExistence type="predicted"/>
<name>A0A2S4VDX9_9BASI</name>
<protein>
    <submittedName>
        <fullName evidence="1">Uncharacterized protein</fullName>
    </submittedName>
</protein>